<accession>A0A366R7P5</accession>
<reference evidence="10 11" key="1">
    <citation type="submission" date="2018-06" db="EMBL/GenBank/DDBJ databases">
        <title>Fusarium incarnatum-equiseti species complex species 28.</title>
        <authorList>
            <person name="Gardiner D.M."/>
        </authorList>
    </citation>
    <scope>NUCLEOTIDE SEQUENCE [LARGE SCALE GENOMIC DNA]</scope>
    <source>
        <strain evidence="10 11">FIESC_28</strain>
    </source>
</reference>
<evidence type="ECO:0000256" key="2">
    <source>
        <dbReference type="ARBA" id="ARBA00012438"/>
    </source>
</evidence>
<dbReference type="SUPFAM" id="SSF47384">
    <property type="entry name" value="Homodimeric domain of signal transducing histidine kinase"/>
    <property type="match status" value="1"/>
</dbReference>
<feature type="region of interest" description="Disordered" evidence="7">
    <location>
        <begin position="20"/>
        <end position="51"/>
    </location>
</feature>
<dbReference type="CDD" id="cd00082">
    <property type="entry name" value="HisKA"/>
    <property type="match status" value="1"/>
</dbReference>
<name>A0A366R7P5_9HYPO</name>
<dbReference type="InterPro" id="IPR001789">
    <property type="entry name" value="Sig_transdc_resp-reg_receiver"/>
</dbReference>
<dbReference type="Pfam" id="PF02518">
    <property type="entry name" value="HATPase_c"/>
    <property type="match status" value="1"/>
</dbReference>
<dbReference type="SMART" id="SM00448">
    <property type="entry name" value="REC"/>
    <property type="match status" value="1"/>
</dbReference>
<dbReference type="Gene3D" id="3.30.450.40">
    <property type="match status" value="1"/>
</dbReference>
<proteinExistence type="predicted"/>
<evidence type="ECO:0000313" key="10">
    <source>
        <dbReference type="EMBL" id="RBR13174.1"/>
    </source>
</evidence>
<dbReference type="PROSITE" id="PS50110">
    <property type="entry name" value="RESPONSE_REGULATORY"/>
    <property type="match status" value="1"/>
</dbReference>
<dbReference type="Pfam" id="PF00072">
    <property type="entry name" value="Response_reg"/>
    <property type="match status" value="1"/>
</dbReference>
<dbReference type="GeneID" id="41997794"/>
<dbReference type="SMART" id="SM00388">
    <property type="entry name" value="HisKA"/>
    <property type="match status" value="1"/>
</dbReference>
<feature type="domain" description="Response regulatory" evidence="9">
    <location>
        <begin position="1111"/>
        <end position="1232"/>
    </location>
</feature>
<dbReference type="InterPro" id="IPR029016">
    <property type="entry name" value="GAF-like_dom_sf"/>
</dbReference>
<dbReference type="PRINTS" id="PR00344">
    <property type="entry name" value="BCTRLSENSOR"/>
</dbReference>
<dbReference type="Pfam" id="PF00512">
    <property type="entry name" value="HisKA"/>
    <property type="match status" value="1"/>
</dbReference>
<dbReference type="EC" id="2.7.13.3" evidence="2"/>
<dbReference type="AlphaFoldDB" id="A0A366R7P5"/>
<keyword evidence="4" id="KW-0808">Transferase</keyword>
<keyword evidence="3 6" id="KW-0597">Phosphoprotein</keyword>
<dbReference type="GO" id="GO:0009927">
    <property type="term" value="F:histidine phosphotransfer kinase activity"/>
    <property type="evidence" value="ECO:0007669"/>
    <property type="project" value="TreeGrafter"/>
</dbReference>
<dbReference type="CDD" id="cd17546">
    <property type="entry name" value="REC_hyHK_CKI1_RcsC-like"/>
    <property type="match status" value="1"/>
</dbReference>
<evidence type="ECO:0000259" key="8">
    <source>
        <dbReference type="PROSITE" id="PS50109"/>
    </source>
</evidence>
<comment type="caution">
    <text evidence="10">The sequence shown here is derived from an EMBL/GenBank/DDBJ whole genome shotgun (WGS) entry which is preliminary data.</text>
</comment>
<dbReference type="OrthoDB" id="303614at2759"/>
<evidence type="ECO:0000256" key="6">
    <source>
        <dbReference type="PROSITE-ProRule" id="PRU00169"/>
    </source>
</evidence>
<dbReference type="InterPro" id="IPR036890">
    <property type="entry name" value="HATPase_C_sf"/>
</dbReference>
<feature type="region of interest" description="Disordered" evidence="7">
    <location>
        <begin position="301"/>
        <end position="339"/>
    </location>
</feature>
<evidence type="ECO:0000256" key="3">
    <source>
        <dbReference type="ARBA" id="ARBA00022553"/>
    </source>
</evidence>
<keyword evidence="5" id="KW-0418">Kinase</keyword>
<evidence type="ECO:0000313" key="11">
    <source>
        <dbReference type="Proteomes" id="UP000253153"/>
    </source>
</evidence>
<dbReference type="RefSeq" id="XP_031013511.1">
    <property type="nucleotide sequence ID" value="XM_031162498.1"/>
</dbReference>
<dbReference type="GO" id="GO:0005886">
    <property type="term" value="C:plasma membrane"/>
    <property type="evidence" value="ECO:0007669"/>
    <property type="project" value="TreeGrafter"/>
</dbReference>
<feature type="compositionally biased region" description="Polar residues" evidence="7">
    <location>
        <begin position="302"/>
        <end position="330"/>
    </location>
</feature>
<dbReference type="Gene3D" id="1.10.287.130">
    <property type="match status" value="1"/>
</dbReference>
<organism evidence="10 11">
    <name type="scientific">Fusarium coffeatum</name>
    <dbReference type="NCBI Taxonomy" id="231269"/>
    <lineage>
        <taxon>Eukaryota</taxon>
        <taxon>Fungi</taxon>
        <taxon>Dikarya</taxon>
        <taxon>Ascomycota</taxon>
        <taxon>Pezizomycotina</taxon>
        <taxon>Sordariomycetes</taxon>
        <taxon>Hypocreomycetidae</taxon>
        <taxon>Hypocreales</taxon>
        <taxon>Nectriaceae</taxon>
        <taxon>Fusarium</taxon>
        <taxon>Fusarium incarnatum-equiseti species complex</taxon>
    </lineage>
</organism>
<dbReference type="Gene3D" id="3.40.50.2300">
    <property type="match status" value="1"/>
</dbReference>
<feature type="compositionally biased region" description="Low complexity" evidence="7">
    <location>
        <begin position="388"/>
        <end position="400"/>
    </location>
</feature>
<dbReference type="SMART" id="SM00387">
    <property type="entry name" value="HATPase_c"/>
    <property type="match status" value="1"/>
</dbReference>
<dbReference type="SUPFAM" id="SSF52172">
    <property type="entry name" value="CheY-like"/>
    <property type="match status" value="1"/>
</dbReference>
<evidence type="ECO:0000256" key="4">
    <source>
        <dbReference type="ARBA" id="ARBA00022679"/>
    </source>
</evidence>
<dbReference type="SUPFAM" id="SSF55781">
    <property type="entry name" value="GAF domain-like"/>
    <property type="match status" value="1"/>
</dbReference>
<feature type="compositionally biased region" description="Polar residues" evidence="7">
    <location>
        <begin position="874"/>
        <end position="887"/>
    </location>
</feature>
<feature type="modified residue" description="4-aspartylphosphate" evidence="6">
    <location>
        <position position="1162"/>
    </location>
</feature>
<evidence type="ECO:0000259" key="9">
    <source>
        <dbReference type="PROSITE" id="PS50110"/>
    </source>
</evidence>
<gene>
    <name evidence="10" type="ORF">FIESC28_08360</name>
</gene>
<evidence type="ECO:0000256" key="1">
    <source>
        <dbReference type="ARBA" id="ARBA00000085"/>
    </source>
</evidence>
<dbReference type="InterPro" id="IPR005467">
    <property type="entry name" value="His_kinase_dom"/>
</dbReference>
<dbReference type="PANTHER" id="PTHR43047">
    <property type="entry name" value="TWO-COMPONENT HISTIDINE PROTEIN KINASE"/>
    <property type="match status" value="1"/>
</dbReference>
<sequence>MASCPPKLVSEPARERESFKYGASLLNDITDSPSEGASPPGQNTPSDNPFEDAIKQQKASRDTVLASLAQLGLWRTGTDRALISLFDRNHQYIVAETTQKSSLAPGPIRSRNDHGEFWLYPGTFPRQLSVCDRALMAQKNDPSAPETELPLTLIPDLEADARLSKLPHPLSGCPARFYAAVPIRSPSGVDIGVYCVVNPQPRAAETWSDSDTQALREVSSNIMDYLQSKSVGDAYRRSVRMTRGIGSFVERESTMAGWRAGASSPAFHDDVTREGALNSEQQALQRFRGLSLQKTLPVHVPTQANTGSETTAVSSGDTGQANMTSVSSKDPSARESDADVKEKAMARIFSRAANLIREGIEIEGVLFLDANLEASALEGMLHNDSHSTPESSSSSDEASTQTPDEEERRCCGILGFATSTSSSINSDAVSDLHAGLPMKLLAALLRRYPTGKIFNFDEDGELLSSGSSEEDLSTSVFRQDDLVESSPTVLSSKKERPWSRSSEGPSLSRVFPGARSVAFLPVWDPKRDRWLAGGFAYTMTPTRSFTIEGELSYLRAFGMLAMSETQRLEALLVNKAQSDVLGSLSHELRTPLHGVMLAAELLSDTQLDVFQGNLLRTLETCGRTLSETIDHLLYFSKVNQVAVHRKRERRARKRSIVGDPSATLAASTSMSEVRLDALVEEVMDSVFAGHVFRRNEADKVWQTSNRSGRLDIDDAQSPDSNELTGGQVDDTIKYEVPLGHESQVAIFLDIDPYVPYRFHVAAGALRRVVMNLFGNALKYTRHGTITVSLSQKPLFSNNPDSNRRVVRISVTDTGQGISPDFLRNDLFKPFSQENHLSHGTGLGLSLVKKIVASMGGKISIESKVNVGTTATITLPLSRSNDPDSSQQGEEKNEVDEEAKRLKGLRVRLIGFPSEEEIKPRTASGIPMSAMRTMCHRWLEMDVIHESSCRDVAPDIVLCNEMAMDDPVLTSEELVRSPVVVVCANAITAHKRSSERKTSEEQRVYEFVSQPIGPHKLARILHIAFRRWGDLQALSPLMPTKVDGEPLDQQPDDSTRPSNRGTKRANAPNDSPAPSGPRTESMKRPGPPTRASPANAHTEVSKESSSTDGAKSFLLVDDNPINLSVLCAYMKKLKSKYATAADGLEAVERFQENPDLFSCILMDISMPRMDGIEATKQIRAFEHSKEREPVVILALTGLASASAQQDAYESGVDVFLSKPVKLKELSTILREKELIGGQDLLGVRGIWKIFSDAVQNLMILENIPIFRHSDAIIW</sequence>
<feature type="region of interest" description="Disordered" evidence="7">
    <location>
        <begin position="1038"/>
        <end position="1107"/>
    </location>
</feature>
<evidence type="ECO:0000256" key="5">
    <source>
        <dbReference type="ARBA" id="ARBA00022777"/>
    </source>
</evidence>
<feature type="compositionally biased region" description="Polar residues" evidence="7">
    <location>
        <begin position="27"/>
        <end position="47"/>
    </location>
</feature>
<dbReference type="InterPro" id="IPR003594">
    <property type="entry name" value="HATPase_dom"/>
</dbReference>
<feature type="domain" description="Histidine kinase" evidence="8">
    <location>
        <begin position="583"/>
        <end position="878"/>
    </location>
</feature>
<dbReference type="GO" id="GO:0000155">
    <property type="term" value="F:phosphorelay sensor kinase activity"/>
    <property type="evidence" value="ECO:0007669"/>
    <property type="project" value="InterPro"/>
</dbReference>
<dbReference type="InterPro" id="IPR036097">
    <property type="entry name" value="HisK_dim/P_sf"/>
</dbReference>
<dbReference type="Gene3D" id="3.30.565.10">
    <property type="entry name" value="Histidine kinase-like ATPase, C-terminal domain"/>
    <property type="match status" value="1"/>
</dbReference>
<dbReference type="PANTHER" id="PTHR43047:SF72">
    <property type="entry name" value="OSMOSENSING HISTIDINE PROTEIN KINASE SLN1"/>
    <property type="match status" value="1"/>
</dbReference>
<dbReference type="SUPFAM" id="SSF55874">
    <property type="entry name" value="ATPase domain of HSP90 chaperone/DNA topoisomerase II/histidine kinase"/>
    <property type="match status" value="1"/>
</dbReference>
<evidence type="ECO:0000256" key="7">
    <source>
        <dbReference type="SAM" id="MobiDB-lite"/>
    </source>
</evidence>
<dbReference type="InterPro" id="IPR004358">
    <property type="entry name" value="Sig_transdc_His_kin-like_C"/>
</dbReference>
<dbReference type="Proteomes" id="UP000253153">
    <property type="component" value="Unassembled WGS sequence"/>
</dbReference>
<dbReference type="PROSITE" id="PS50109">
    <property type="entry name" value="HIS_KIN"/>
    <property type="match status" value="1"/>
</dbReference>
<dbReference type="InterPro" id="IPR011006">
    <property type="entry name" value="CheY-like_superfamily"/>
</dbReference>
<keyword evidence="11" id="KW-1185">Reference proteome</keyword>
<feature type="region of interest" description="Disordered" evidence="7">
    <location>
        <begin position="382"/>
        <end position="407"/>
    </location>
</feature>
<comment type="catalytic activity">
    <reaction evidence="1">
        <text>ATP + protein L-histidine = ADP + protein N-phospho-L-histidine.</text>
        <dbReference type="EC" id="2.7.13.3"/>
    </reaction>
</comment>
<dbReference type="InterPro" id="IPR003661">
    <property type="entry name" value="HisK_dim/P_dom"/>
</dbReference>
<feature type="region of interest" description="Disordered" evidence="7">
    <location>
        <begin position="874"/>
        <end position="898"/>
    </location>
</feature>
<dbReference type="EMBL" id="QKXC01000188">
    <property type="protein sequence ID" value="RBR13174.1"/>
    <property type="molecule type" value="Genomic_DNA"/>
</dbReference>
<protein>
    <recommendedName>
        <fullName evidence="2">histidine kinase</fullName>
        <ecNumber evidence="2">2.7.13.3</ecNumber>
    </recommendedName>
</protein>